<dbReference type="AlphaFoldDB" id="F8PKG5"/>
<reference evidence="3" key="1">
    <citation type="journal article" date="2011" name="Science">
        <title>The plant cell wall-decomposing machinery underlies the functional diversity of forest fungi.</title>
        <authorList>
            <person name="Eastwood D.C."/>
            <person name="Floudas D."/>
            <person name="Binder M."/>
            <person name="Majcherczyk A."/>
            <person name="Schneider P."/>
            <person name="Aerts A."/>
            <person name="Asiegbu F.O."/>
            <person name="Baker S.E."/>
            <person name="Barry K."/>
            <person name="Bendiksby M."/>
            <person name="Blumentritt M."/>
            <person name="Coutinho P.M."/>
            <person name="Cullen D."/>
            <person name="de Vries R.P."/>
            <person name="Gathman A."/>
            <person name="Goodell B."/>
            <person name="Henrissat B."/>
            <person name="Ihrmark K."/>
            <person name="Kauserud H."/>
            <person name="Kohler A."/>
            <person name="LaButti K."/>
            <person name="Lapidus A."/>
            <person name="Lavin J.L."/>
            <person name="Lee Y.-H."/>
            <person name="Lindquist E."/>
            <person name="Lilly W."/>
            <person name="Lucas S."/>
            <person name="Morin E."/>
            <person name="Murat C."/>
            <person name="Oguiza J.A."/>
            <person name="Park J."/>
            <person name="Pisabarro A.G."/>
            <person name="Riley R."/>
            <person name="Rosling A."/>
            <person name="Salamov A."/>
            <person name="Schmidt O."/>
            <person name="Schmutz J."/>
            <person name="Skrede I."/>
            <person name="Stenlid J."/>
            <person name="Wiebenga A."/>
            <person name="Xie X."/>
            <person name="Kuees U."/>
            <person name="Hibbett D.S."/>
            <person name="Hoffmeister D."/>
            <person name="Hoegberg N."/>
            <person name="Martin F."/>
            <person name="Grigoriev I.V."/>
            <person name="Watkinson S.C."/>
        </authorList>
    </citation>
    <scope>NUCLEOTIDE SEQUENCE [LARGE SCALE GENOMIC DNA]</scope>
    <source>
        <strain evidence="3">strain S7.3</strain>
    </source>
</reference>
<name>F8PKG5_SERL3</name>
<feature type="non-terminal residue" evidence="2">
    <location>
        <position position="60"/>
    </location>
</feature>
<gene>
    <name evidence="2" type="ORF">SERLA73DRAFT_27172</name>
</gene>
<evidence type="ECO:0000313" key="3">
    <source>
        <dbReference type="Proteomes" id="UP000008063"/>
    </source>
</evidence>
<feature type="domain" description="Myb-like" evidence="1">
    <location>
        <begin position="1"/>
        <end position="60"/>
    </location>
</feature>
<feature type="non-terminal residue" evidence="2">
    <location>
        <position position="1"/>
    </location>
</feature>
<keyword evidence="3" id="KW-1185">Reference proteome</keyword>
<accession>F8PKG5</accession>
<dbReference type="OrthoDB" id="2688093at2759"/>
<proteinExistence type="predicted"/>
<dbReference type="PROSITE" id="PS50090">
    <property type="entry name" value="MYB_LIKE"/>
    <property type="match status" value="1"/>
</dbReference>
<protein>
    <recommendedName>
        <fullName evidence="1">Myb-like domain-containing protein</fullName>
    </recommendedName>
</protein>
<evidence type="ECO:0000313" key="2">
    <source>
        <dbReference type="EMBL" id="EGO03299.1"/>
    </source>
</evidence>
<organism evidence="3">
    <name type="scientific">Serpula lacrymans var. lacrymans (strain S7.3)</name>
    <name type="common">Dry rot fungus</name>
    <dbReference type="NCBI Taxonomy" id="936435"/>
    <lineage>
        <taxon>Eukaryota</taxon>
        <taxon>Fungi</taxon>
        <taxon>Dikarya</taxon>
        <taxon>Basidiomycota</taxon>
        <taxon>Agaricomycotina</taxon>
        <taxon>Agaricomycetes</taxon>
        <taxon>Agaricomycetidae</taxon>
        <taxon>Boletales</taxon>
        <taxon>Coniophorineae</taxon>
        <taxon>Serpulaceae</taxon>
        <taxon>Serpula</taxon>
    </lineage>
</organism>
<sequence>NAIWTEAETSGLIQFITTNSAEDRDSLNFKPGFWPKVALHLVPLLSKGPAKTATFCSSKW</sequence>
<evidence type="ECO:0000259" key="1">
    <source>
        <dbReference type="PROSITE" id="PS50090"/>
    </source>
</evidence>
<dbReference type="Proteomes" id="UP000008063">
    <property type="component" value="Unassembled WGS sequence"/>
</dbReference>
<dbReference type="InParanoid" id="F8PKG5"/>
<dbReference type="InterPro" id="IPR001005">
    <property type="entry name" value="SANT/Myb"/>
</dbReference>
<dbReference type="HOGENOM" id="CLU_2948344_0_0_1"/>
<dbReference type="EMBL" id="GL945475">
    <property type="protein sequence ID" value="EGO03299.1"/>
    <property type="molecule type" value="Genomic_DNA"/>
</dbReference>